<dbReference type="RefSeq" id="XP_068139212.1">
    <property type="nucleotide sequence ID" value="XM_068283111.1"/>
</dbReference>
<protein>
    <submittedName>
        <fullName evidence="2">Uncharacterized protein</fullName>
    </submittedName>
</protein>
<feature type="compositionally biased region" description="Polar residues" evidence="1">
    <location>
        <begin position="74"/>
        <end position="94"/>
    </location>
</feature>
<reference evidence="2 3" key="1">
    <citation type="journal article" date="2016" name="PLoS ONE">
        <title>Sequence Assembly of Yarrowia lipolytica Strain W29/CLIB89 Shows Transposable Element Diversity.</title>
        <authorList>
            <person name="Magnan C."/>
            <person name="Yu J."/>
            <person name="Chang I."/>
            <person name="Jahn E."/>
            <person name="Kanomata Y."/>
            <person name="Wu J."/>
            <person name="Zeller M."/>
            <person name="Oakes M."/>
            <person name="Baldi P."/>
            <person name="Sandmeyer S."/>
        </authorList>
    </citation>
    <scope>NUCLEOTIDE SEQUENCE [LARGE SCALE GENOMIC DNA]</scope>
    <source>
        <strain evidence="3">CLIB89(W29)</strain>
    </source>
</reference>
<proteinExistence type="predicted"/>
<evidence type="ECO:0000313" key="3">
    <source>
        <dbReference type="Proteomes" id="UP000182444"/>
    </source>
</evidence>
<feature type="region of interest" description="Disordered" evidence="1">
    <location>
        <begin position="1"/>
        <end position="52"/>
    </location>
</feature>
<dbReference type="VEuPathDB" id="FungiDB:YALI1_E28259g"/>
<sequence>MLDPVCPRTDFSDINGQGAGRAGSLPEAISGQSSFDSSGEHRQVANPKCLKPRNHLFKPRIQAPNHAILKPNLRQVSTNSPPTLRQLSANSPPTSLGIPTRANFGKIGLKLVVYLRL</sequence>
<evidence type="ECO:0000256" key="1">
    <source>
        <dbReference type="SAM" id="MobiDB-lite"/>
    </source>
</evidence>
<dbReference type="GeneID" id="94583712"/>
<name>A0A1D8NJR6_YARLL</name>
<evidence type="ECO:0000313" key="2">
    <source>
        <dbReference type="EMBL" id="AOW05877.1"/>
    </source>
</evidence>
<organism evidence="2 3">
    <name type="scientific">Yarrowia lipolytica</name>
    <name type="common">Candida lipolytica</name>
    <dbReference type="NCBI Taxonomy" id="4952"/>
    <lineage>
        <taxon>Eukaryota</taxon>
        <taxon>Fungi</taxon>
        <taxon>Dikarya</taxon>
        <taxon>Ascomycota</taxon>
        <taxon>Saccharomycotina</taxon>
        <taxon>Dipodascomycetes</taxon>
        <taxon>Dipodascales</taxon>
        <taxon>Dipodascales incertae sedis</taxon>
        <taxon>Yarrowia</taxon>
    </lineage>
</organism>
<feature type="region of interest" description="Disordered" evidence="1">
    <location>
        <begin position="74"/>
        <end position="95"/>
    </location>
</feature>
<accession>A0A1D8NJR6</accession>
<dbReference type="EMBL" id="CP017557">
    <property type="protein sequence ID" value="AOW05877.1"/>
    <property type="molecule type" value="Genomic_DNA"/>
</dbReference>
<gene>
    <name evidence="2" type="ORF">YALI1_E28259g</name>
</gene>
<dbReference type="Proteomes" id="UP000182444">
    <property type="component" value="Chromosome 1E"/>
</dbReference>
<dbReference type="AlphaFoldDB" id="A0A1D8NJR6"/>